<gene>
    <name evidence="2" type="ORF">PV327_007355</name>
</gene>
<proteinExistence type="predicted"/>
<evidence type="ECO:0000313" key="3">
    <source>
        <dbReference type="Proteomes" id="UP001168972"/>
    </source>
</evidence>
<feature type="region of interest" description="Disordered" evidence="1">
    <location>
        <begin position="1"/>
        <end position="22"/>
    </location>
</feature>
<organism evidence="2 3">
    <name type="scientific">Microctonus hyperodae</name>
    <name type="common">Parasitoid wasp</name>
    <dbReference type="NCBI Taxonomy" id="165561"/>
    <lineage>
        <taxon>Eukaryota</taxon>
        <taxon>Metazoa</taxon>
        <taxon>Ecdysozoa</taxon>
        <taxon>Arthropoda</taxon>
        <taxon>Hexapoda</taxon>
        <taxon>Insecta</taxon>
        <taxon>Pterygota</taxon>
        <taxon>Neoptera</taxon>
        <taxon>Endopterygota</taxon>
        <taxon>Hymenoptera</taxon>
        <taxon>Apocrita</taxon>
        <taxon>Ichneumonoidea</taxon>
        <taxon>Braconidae</taxon>
        <taxon>Euphorinae</taxon>
        <taxon>Microctonus</taxon>
    </lineage>
</organism>
<sequence length="162" mass="18983">MKGRNGTLGPSAVEEGGDGRNGLEEMLGELMREIREIREELKRERLERKKLEEEWREAKRRWVQEISEEKARRERLEMRIEKVEDRGEKLEEEMKGIREGVIGDSEGGKGVGGEDGRRLRKLEVRQDLWEREKTRNNMLVRNVEVVEGDVKEEVKGLWGGWG</sequence>
<evidence type="ECO:0000313" key="2">
    <source>
        <dbReference type="EMBL" id="KAK0178464.1"/>
    </source>
</evidence>
<protein>
    <submittedName>
        <fullName evidence="2">Uncharacterized protein</fullName>
    </submittedName>
</protein>
<reference evidence="2" key="1">
    <citation type="journal article" date="2023" name="bioRxiv">
        <title>Scaffold-level genome assemblies of two parasitoid biocontrol wasps reveal the parthenogenesis mechanism and an associated novel virus.</title>
        <authorList>
            <person name="Inwood S."/>
            <person name="Skelly J."/>
            <person name="Guhlin J."/>
            <person name="Harrop T."/>
            <person name="Goldson S."/>
            <person name="Dearden P."/>
        </authorList>
    </citation>
    <scope>NUCLEOTIDE SEQUENCE</scope>
    <source>
        <strain evidence="2">Lincoln</strain>
        <tissue evidence="2">Whole body</tissue>
    </source>
</reference>
<comment type="caution">
    <text evidence="2">The sequence shown here is derived from an EMBL/GenBank/DDBJ whole genome shotgun (WGS) entry which is preliminary data.</text>
</comment>
<feature type="region of interest" description="Disordered" evidence="1">
    <location>
        <begin position="94"/>
        <end position="115"/>
    </location>
</feature>
<dbReference type="AlphaFoldDB" id="A0AA39KYI0"/>
<evidence type="ECO:0000256" key="1">
    <source>
        <dbReference type="SAM" id="MobiDB-lite"/>
    </source>
</evidence>
<reference evidence="2" key="2">
    <citation type="submission" date="2023-03" db="EMBL/GenBank/DDBJ databases">
        <authorList>
            <person name="Inwood S.N."/>
            <person name="Skelly J.G."/>
            <person name="Guhlin J."/>
            <person name="Harrop T.W.R."/>
            <person name="Goldson S.G."/>
            <person name="Dearden P.K."/>
        </authorList>
    </citation>
    <scope>NUCLEOTIDE SEQUENCE</scope>
    <source>
        <strain evidence="2">Lincoln</strain>
        <tissue evidence="2">Whole body</tissue>
    </source>
</reference>
<name>A0AA39KYI0_MICHY</name>
<dbReference type="Proteomes" id="UP001168972">
    <property type="component" value="Unassembled WGS sequence"/>
</dbReference>
<dbReference type="EMBL" id="JAQQBR010000004">
    <property type="protein sequence ID" value="KAK0178464.1"/>
    <property type="molecule type" value="Genomic_DNA"/>
</dbReference>
<keyword evidence="3" id="KW-1185">Reference proteome</keyword>
<accession>A0AA39KYI0</accession>